<dbReference type="InterPro" id="IPR007523">
    <property type="entry name" value="NDUFAF3/AAMDC"/>
</dbReference>
<dbReference type="Pfam" id="PF04430">
    <property type="entry name" value="DUF498"/>
    <property type="match status" value="1"/>
</dbReference>
<dbReference type="KEGG" id="cthi:THC_1068"/>
<name>A0A0U5AVY1_9BACT</name>
<protein>
    <submittedName>
        <fullName evidence="1">Uncharacterized protein</fullName>
    </submittedName>
</protein>
<dbReference type="Proteomes" id="UP000068196">
    <property type="component" value="Chromosome"/>
</dbReference>
<keyword evidence="2" id="KW-1185">Reference proteome</keyword>
<proteinExistence type="predicted"/>
<accession>A0A0U5AVY1</accession>
<dbReference type="PANTHER" id="PTHR15811:SF5">
    <property type="entry name" value="MTH938 DOMAIN-CONTAINING PROTEIN"/>
    <property type="match status" value="1"/>
</dbReference>
<dbReference type="RefSeq" id="WP_068514392.1">
    <property type="nucleotide sequence ID" value="NZ_AP014945.1"/>
</dbReference>
<reference evidence="1 2" key="1">
    <citation type="journal article" date="2016" name="Int. J. Syst. Evol. Microbiol.">
        <title>Caldimicrobium thiodismutans sp. nov., a sulfur-disproportionating bacterium isolated from a hot spring, and emended description of the genus Caldimicrobium.</title>
        <authorList>
            <person name="Kojima H."/>
            <person name="Umezawa K."/>
            <person name="Fukui M."/>
        </authorList>
    </citation>
    <scope>NUCLEOTIDE SEQUENCE [LARGE SCALE GENOMIC DNA]</scope>
    <source>
        <strain evidence="1 2">TF1</strain>
    </source>
</reference>
<dbReference type="GO" id="GO:0005737">
    <property type="term" value="C:cytoplasm"/>
    <property type="evidence" value="ECO:0007669"/>
    <property type="project" value="TreeGrafter"/>
</dbReference>
<reference evidence="2" key="2">
    <citation type="journal article" date="2016" name="Int. J. Syst. Evol. Microbiol.">
        <title>Caldimicrobium thiodismutans sp. nov., a sulfur-disproportionating bacterium isolated from a hot spring.</title>
        <authorList>
            <person name="Kojima H."/>
            <person name="Umezawa K."/>
            <person name="Fukui M."/>
        </authorList>
    </citation>
    <scope>NUCLEOTIDE SEQUENCE [LARGE SCALE GENOMIC DNA]</scope>
    <source>
        <strain evidence="2">TF1</strain>
    </source>
</reference>
<dbReference type="InterPro" id="IPR036748">
    <property type="entry name" value="MTH938-like_sf"/>
</dbReference>
<dbReference type="AlphaFoldDB" id="A0A0U5AVY1"/>
<dbReference type="PANTHER" id="PTHR15811">
    <property type="entry name" value="MTH938 DOMAIN-CONTAINING PROTEIN"/>
    <property type="match status" value="1"/>
</dbReference>
<evidence type="ECO:0000313" key="2">
    <source>
        <dbReference type="Proteomes" id="UP000068196"/>
    </source>
</evidence>
<gene>
    <name evidence="1" type="ORF">THC_1068</name>
</gene>
<dbReference type="STRING" id="1653476.THC_1068"/>
<organism evidence="1 2">
    <name type="scientific">Caldimicrobium thiodismutans</name>
    <dbReference type="NCBI Taxonomy" id="1653476"/>
    <lineage>
        <taxon>Bacteria</taxon>
        <taxon>Pseudomonadati</taxon>
        <taxon>Thermodesulfobacteriota</taxon>
        <taxon>Thermodesulfobacteria</taxon>
        <taxon>Thermodesulfobacteriales</taxon>
        <taxon>Thermodesulfobacteriaceae</taxon>
        <taxon>Caldimicrobium</taxon>
    </lineage>
</organism>
<dbReference type="Gene3D" id="3.40.1230.10">
    <property type="entry name" value="MTH938-like"/>
    <property type="match status" value="1"/>
</dbReference>
<sequence>MISHYSFGSLTYQDKTFTKDLIILKSSSQEKILSHWWRKEGHYLQVEDLEEVFSFKPQYLIVGTGASGVMRIDPKVVERAKALGIVFEAYPTEKAVKRFNELLKEKVSLAGAFHLTC</sequence>
<dbReference type="SUPFAM" id="SSF64076">
    <property type="entry name" value="MTH938-like"/>
    <property type="match status" value="1"/>
</dbReference>
<dbReference type="EMBL" id="AP014945">
    <property type="protein sequence ID" value="BAU23448.1"/>
    <property type="molecule type" value="Genomic_DNA"/>
</dbReference>
<dbReference type="OrthoDB" id="1724272at2"/>
<evidence type="ECO:0000313" key="1">
    <source>
        <dbReference type="EMBL" id="BAU23448.1"/>
    </source>
</evidence>